<sequence>MTLRLLSSEIVHMDPSTSLWIQLTEFALDPGQSDHEVITDLIAAPGYAHDYASPVETRPVVTEPAVHGRWWRSSITTESFAPCTAASAEGRLQSWADEQEWTEPSFRQPPDVQRRLQEVCALLRTARRTAERPAPSPICRLTLWNASSTSPPICSPGSSIVSSYDPCCASAPRPRV</sequence>
<dbReference type="GeneID" id="303296993"/>
<gene>
    <name evidence="1" type="ORF">ACFPK8_17625</name>
</gene>
<comment type="caution">
    <text evidence="1">The sequence shown here is derived from an EMBL/GenBank/DDBJ whole genome shotgun (WGS) entry which is preliminary data.</text>
</comment>
<dbReference type="Proteomes" id="UP001595937">
    <property type="component" value="Unassembled WGS sequence"/>
</dbReference>
<protein>
    <submittedName>
        <fullName evidence="1">Uncharacterized protein</fullName>
    </submittedName>
</protein>
<proteinExistence type="predicted"/>
<dbReference type="RefSeq" id="WP_343923461.1">
    <property type="nucleotide sequence ID" value="NZ_BAAAIR010000033.1"/>
</dbReference>
<evidence type="ECO:0000313" key="2">
    <source>
        <dbReference type="Proteomes" id="UP001595937"/>
    </source>
</evidence>
<keyword evidence="2" id="KW-1185">Reference proteome</keyword>
<evidence type="ECO:0000313" key="1">
    <source>
        <dbReference type="EMBL" id="MFC5299340.1"/>
    </source>
</evidence>
<organism evidence="1 2">
    <name type="scientific">Brachybacterium tyrofermentans</name>
    <dbReference type="NCBI Taxonomy" id="47848"/>
    <lineage>
        <taxon>Bacteria</taxon>
        <taxon>Bacillati</taxon>
        <taxon>Actinomycetota</taxon>
        <taxon>Actinomycetes</taxon>
        <taxon>Micrococcales</taxon>
        <taxon>Dermabacteraceae</taxon>
        <taxon>Brachybacterium</taxon>
    </lineage>
</organism>
<name>A0ABW0FL69_9MICO</name>
<accession>A0ABW0FL69</accession>
<reference evidence="2" key="1">
    <citation type="journal article" date="2019" name="Int. J. Syst. Evol. Microbiol.">
        <title>The Global Catalogue of Microorganisms (GCM) 10K type strain sequencing project: providing services to taxonomists for standard genome sequencing and annotation.</title>
        <authorList>
            <consortium name="The Broad Institute Genomics Platform"/>
            <consortium name="The Broad Institute Genome Sequencing Center for Infectious Disease"/>
            <person name="Wu L."/>
            <person name="Ma J."/>
        </authorList>
    </citation>
    <scope>NUCLEOTIDE SEQUENCE [LARGE SCALE GENOMIC DNA]</scope>
    <source>
        <strain evidence="2">CGMCC 1.16455</strain>
    </source>
</reference>
<dbReference type="EMBL" id="JBHSLN010000087">
    <property type="protein sequence ID" value="MFC5299340.1"/>
    <property type="molecule type" value="Genomic_DNA"/>
</dbReference>